<evidence type="ECO:0000313" key="3">
    <source>
        <dbReference type="Proteomes" id="UP000266841"/>
    </source>
</evidence>
<organism evidence="2 3">
    <name type="scientific">Thalassiosira oceanica</name>
    <name type="common">Marine diatom</name>
    <dbReference type="NCBI Taxonomy" id="159749"/>
    <lineage>
        <taxon>Eukaryota</taxon>
        <taxon>Sar</taxon>
        <taxon>Stramenopiles</taxon>
        <taxon>Ochrophyta</taxon>
        <taxon>Bacillariophyta</taxon>
        <taxon>Coscinodiscophyceae</taxon>
        <taxon>Thalassiosirophycidae</taxon>
        <taxon>Thalassiosirales</taxon>
        <taxon>Thalassiosiraceae</taxon>
        <taxon>Thalassiosira</taxon>
    </lineage>
</organism>
<name>K0SBP2_THAOC</name>
<comment type="caution">
    <text evidence="2">The sequence shown here is derived from an EMBL/GenBank/DDBJ whole genome shotgun (WGS) entry which is preliminary data.</text>
</comment>
<gene>
    <name evidence="2" type="ORF">THAOC_16682</name>
</gene>
<reference evidence="2 3" key="1">
    <citation type="journal article" date="2012" name="Genome Biol.">
        <title>Genome and low-iron response of an oceanic diatom adapted to chronic iron limitation.</title>
        <authorList>
            <person name="Lommer M."/>
            <person name="Specht M."/>
            <person name="Roy A.S."/>
            <person name="Kraemer L."/>
            <person name="Andreson R."/>
            <person name="Gutowska M.A."/>
            <person name="Wolf J."/>
            <person name="Bergner S.V."/>
            <person name="Schilhabel M.B."/>
            <person name="Klostermeier U.C."/>
            <person name="Beiko R.G."/>
            <person name="Rosenstiel P."/>
            <person name="Hippler M."/>
            <person name="Laroche J."/>
        </authorList>
    </citation>
    <scope>NUCLEOTIDE SEQUENCE [LARGE SCALE GENOMIC DNA]</scope>
    <source>
        <strain evidence="2 3">CCMP1005</strain>
    </source>
</reference>
<dbReference type="Proteomes" id="UP000266841">
    <property type="component" value="Unassembled WGS sequence"/>
</dbReference>
<evidence type="ECO:0000313" key="2">
    <source>
        <dbReference type="EMBL" id="EJK62695.1"/>
    </source>
</evidence>
<proteinExistence type="predicted"/>
<dbReference type="AlphaFoldDB" id="K0SBP2"/>
<feature type="compositionally biased region" description="Basic and acidic residues" evidence="1">
    <location>
        <begin position="128"/>
        <end position="141"/>
    </location>
</feature>
<dbReference type="EMBL" id="AGNL01018683">
    <property type="protein sequence ID" value="EJK62695.1"/>
    <property type="molecule type" value="Genomic_DNA"/>
</dbReference>
<accession>K0SBP2</accession>
<evidence type="ECO:0000256" key="1">
    <source>
        <dbReference type="SAM" id="MobiDB-lite"/>
    </source>
</evidence>
<protein>
    <submittedName>
        <fullName evidence="2">Uncharacterized protein</fullName>
    </submittedName>
</protein>
<keyword evidence="3" id="KW-1185">Reference proteome</keyword>
<sequence>MATSDTFRGGRRGLSVLEGVMGEVPAEGPTVVSNIPECINHAHIIMVQPVRCRGHRGGRNVFDWSPRPPLRPGRICYIASPRRHALKPIPGGRFLARSPSMHQHGGYGAPRGGSRPPTGLHRASFPELRSDETTRRLRPPEAEIPLRPSIPASAVPQTSSLLLYWPRATVGGPGSAGGGAQYLLRCAAVDGR</sequence>
<feature type="region of interest" description="Disordered" evidence="1">
    <location>
        <begin position="98"/>
        <end position="144"/>
    </location>
</feature>